<comment type="caution">
    <text evidence="3">The sequence shown here is derived from an EMBL/GenBank/DDBJ whole genome shotgun (WGS) entry which is preliminary data.</text>
</comment>
<protein>
    <submittedName>
        <fullName evidence="3">Uncharacterized protein</fullName>
    </submittedName>
</protein>
<keyword evidence="4" id="KW-1185">Reference proteome</keyword>
<dbReference type="EMBL" id="CAUJNA010001935">
    <property type="protein sequence ID" value="CAJ1389765.1"/>
    <property type="molecule type" value="Genomic_DNA"/>
</dbReference>
<evidence type="ECO:0000256" key="2">
    <source>
        <dbReference type="SAM" id="MobiDB-lite"/>
    </source>
</evidence>
<dbReference type="Proteomes" id="UP001178507">
    <property type="component" value="Unassembled WGS sequence"/>
</dbReference>
<reference evidence="3" key="1">
    <citation type="submission" date="2023-08" db="EMBL/GenBank/DDBJ databases">
        <authorList>
            <person name="Chen Y."/>
            <person name="Shah S."/>
            <person name="Dougan E. K."/>
            <person name="Thang M."/>
            <person name="Chan C."/>
        </authorList>
    </citation>
    <scope>NUCLEOTIDE SEQUENCE</scope>
</reference>
<feature type="coiled-coil region" evidence="1">
    <location>
        <begin position="315"/>
        <end position="349"/>
    </location>
</feature>
<organism evidence="3 4">
    <name type="scientific">Effrenium voratum</name>
    <dbReference type="NCBI Taxonomy" id="2562239"/>
    <lineage>
        <taxon>Eukaryota</taxon>
        <taxon>Sar</taxon>
        <taxon>Alveolata</taxon>
        <taxon>Dinophyceae</taxon>
        <taxon>Suessiales</taxon>
        <taxon>Symbiodiniaceae</taxon>
        <taxon>Effrenium</taxon>
    </lineage>
</organism>
<dbReference type="AlphaFoldDB" id="A0AA36N403"/>
<evidence type="ECO:0000313" key="3">
    <source>
        <dbReference type="EMBL" id="CAJ1389765.1"/>
    </source>
</evidence>
<feature type="region of interest" description="Disordered" evidence="2">
    <location>
        <begin position="207"/>
        <end position="271"/>
    </location>
</feature>
<feature type="region of interest" description="Disordered" evidence="2">
    <location>
        <begin position="350"/>
        <end position="392"/>
    </location>
</feature>
<evidence type="ECO:0000256" key="1">
    <source>
        <dbReference type="SAM" id="Coils"/>
    </source>
</evidence>
<evidence type="ECO:0000313" key="4">
    <source>
        <dbReference type="Proteomes" id="UP001178507"/>
    </source>
</evidence>
<gene>
    <name evidence="3" type="ORF">EVOR1521_LOCUS15320</name>
</gene>
<feature type="compositionally biased region" description="Polar residues" evidence="2">
    <location>
        <begin position="360"/>
        <end position="388"/>
    </location>
</feature>
<accession>A0AA36N403</accession>
<proteinExistence type="predicted"/>
<name>A0AA36N403_9DINO</name>
<keyword evidence="1" id="KW-0175">Coiled coil</keyword>
<sequence length="435" mass="47164">MLSHSSAFRIPPEFALQAALAECITVHAPSCAKALVGEKLELLAQGEGEGSAPSNSIWGDRAKKSKRRKSSSESSRGKKKDKESLRCLGGAARPEGAWCWSARFRADLEPLGVGDPGAHLEGHAHRHFSPPGSARVLRGLQGVLCFSALAAWLADSSARAELCSLALSSAVFQSAFNDLWAVREVRMPRKLPILKDPGSGLNSGVGLFSGGNSRPDAEHRPHGSSMFRRRQEEPMMRTLRGPPGEGEETESLLAKEPSEDRSYSSKAKTPSKVWPSARSPLALAMVLATLSFVVWTLPAPTLMGKLDLLRQSWRLNKVLDEAAELRSKLKAAELEKANLEQALVSERARSDSLHERLSASDGTAQSSKTELSNQQDMAGGLRSSNQKLQVDLEKERSARVQLLHELQQLKKAELAELKDPRLDSASILPVTAPSP</sequence>
<feature type="region of interest" description="Disordered" evidence="2">
    <location>
        <begin position="46"/>
        <end position="86"/>
    </location>
</feature>